<dbReference type="SUPFAM" id="SSF48230">
    <property type="entry name" value="Chondroitin AC/alginate lyase"/>
    <property type="match status" value="1"/>
</dbReference>
<dbReference type="EMBL" id="CP155618">
    <property type="protein sequence ID" value="XBL13479.1"/>
    <property type="molecule type" value="Genomic_DNA"/>
</dbReference>
<dbReference type="Pfam" id="PF05426">
    <property type="entry name" value="Alginate_lyase"/>
    <property type="match status" value="1"/>
</dbReference>
<dbReference type="PANTHER" id="PTHR39210:SF1">
    <property type="entry name" value="HEPARIN-SULFATE LYASE"/>
    <property type="match status" value="1"/>
</dbReference>
<dbReference type="AlphaFoldDB" id="A0AAU7EBM6"/>
<evidence type="ECO:0000259" key="6">
    <source>
        <dbReference type="Pfam" id="PF05426"/>
    </source>
</evidence>
<reference evidence="8" key="1">
    <citation type="submission" date="2024-04" db="EMBL/GenBank/DDBJ databases">
        <title>Mariniflexile litorale, isolated from the shallow sediments of the Sea of Japan.</title>
        <authorList>
            <person name="Romanenko L."/>
            <person name="Isaeva M."/>
        </authorList>
    </citation>
    <scope>NUCLEOTIDE SEQUENCE [LARGE SCALE GENOMIC DNA]</scope>
    <source>
        <strain evidence="8">KMM 9835</strain>
    </source>
</reference>
<organism evidence="8 9">
    <name type="scientific">Mariniflexile litorale</name>
    <dbReference type="NCBI Taxonomy" id="3045158"/>
    <lineage>
        <taxon>Bacteria</taxon>
        <taxon>Pseudomonadati</taxon>
        <taxon>Bacteroidota</taxon>
        <taxon>Flavobacteriia</taxon>
        <taxon>Flavobacteriales</taxon>
        <taxon>Flavobacteriaceae</taxon>
        <taxon>Mariniflexile</taxon>
    </lineage>
</organism>
<name>A0AAU7EBM6_9FLAO</name>
<dbReference type="KEGG" id="mlil:QLS71_014275"/>
<dbReference type="InterPro" id="IPR008397">
    <property type="entry name" value="Alginate_lyase_dom"/>
</dbReference>
<keyword evidence="4 8" id="KW-0456">Lyase</keyword>
<accession>A0AAU7EBM6</accession>
<comment type="subcellular location">
    <subcellularLocation>
        <location evidence="1">Periplasm</location>
    </subcellularLocation>
</comment>
<dbReference type="Proteomes" id="UP001224325">
    <property type="component" value="Chromosome"/>
</dbReference>
<feature type="domain" description="Alginate lyase" evidence="6">
    <location>
        <begin position="108"/>
        <end position="331"/>
    </location>
</feature>
<dbReference type="GO" id="GO:0016829">
    <property type="term" value="F:lyase activity"/>
    <property type="evidence" value="ECO:0007669"/>
    <property type="project" value="UniProtKB-KW"/>
</dbReference>
<evidence type="ECO:0000313" key="8">
    <source>
        <dbReference type="EMBL" id="XBL13479.1"/>
    </source>
</evidence>
<proteinExistence type="predicted"/>
<evidence type="ECO:0000256" key="3">
    <source>
        <dbReference type="ARBA" id="ARBA00022764"/>
    </source>
</evidence>
<keyword evidence="2 5" id="KW-0732">Signal</keyword>
<gene>
    <name evidence="8" type="ORF">QLS71_014275</name>
</gene>
<dbReference type="InterPro" id="IPR008929">
    <property type="entry name" value="Chondroitin_lyas"/>
</dbReference>
<evidence type="ECO:0000256" key="5">
    <source>
        <dbReference type="SAM" id="SignalP"/>
    </source>
</evidence>
<evidence type="ECO:0000256" key="1">
    <source>
        <dbReference type="ARBA" id="ARBA00004418"/>
    </source>
</evidence>
<dbReference type="InterPro" id="IPR012480">
    <property type="entry name" value="Hepar_II_III_C"/>
</dbReference>
<keyword evidence="9" id="KW-1185">Reference proteome</keyword>
<dbReference type="GO" id="GO:0042597">
    <property type="term" value="C:periplasmic space"/>
    <property type="evidence" value="ECO:0007669"/>
    <property type="project" value="UniProtKB-SubCell"/>
</dbReference>
<feature type="chain" id="PRO_5043560071" evidence="5">
    <location>
        <begin position="24"/>
        <end position="763"/>
    </location>
</feature>
<evidence type="ECO:0000256" key="2">
    <source>
        <dbReference type="ARBA" id="ARBA00022729"/>
    </source>
</evidence>
<evidence type="ECO:0000256" key="4">
    <source>
        <dbReference type="ARBA" id="ARBA00023239"/>
    </source>
</evidence>
<sequence>MFLKNKIQLVLVILIFTVISSKAQTSPISNVKKSNKQEHPSLILTKVGVEKIKAQLGTVPLFDETLAKVKAEVDTEISNGIEVPIPKDFSGGYTHERHKKNFLILQKAGVLYQILDDETYAKYVKDMLLEYARIYPTLPVHPQTRSYARGKLFWQCLNDSNWLVYVSQAYDCVYNYLSKKEREHLEKDLFKPFANFISVGNPQFFNRVHNHSTWGNVAVGMIALVMEDDKLLETALYGLKTDNIDPNAKDNDGGFIKKKGQKVGFLANLEEPFSPDGYYTEGPYYQRYAMYPFLVFAEALQNVKPELKIFEYKKGVLLKSINTLLNLTDADGHFFPLNDGQKGMSYYSRELVSAVDIGYYFGGNKTDLLSIAKDQGEVLLDDTGLSVALGIRDGLETPFIKKSIDLSDGKNGDEGGVAILRANSTKRELSLVMKYSAQGLSHGHYDKLSFSLYEGGNEVIQDYGMTRFVNIQQKGGGNYLKENTTWAKQTIAHNTINQDETSHFGGEFETGSLHHSEKYVFDVSNPNLQIISAKEENAYPGTKMHRTMVLIKEASFENPYLLDIIKINAEHEHQYDLPYYYLGQLMTTNFDYIIPETLKPLGTKNGYQHLWNEAEGKSETSNAKVSWFNKQRFYTLTSLVSNEDDLILVRTGANDPDFNLRRDPGFIIRKKNNKDTYFISLIESHGHYDPVSEIATNAFSNILNLNMIFSNDEYLVISIETKNEQKSLFLFSIKDNLKTSKHQIKTQDKTYEWVGAYQLIKNY</sequence>
<dbReference type="Gene3D" id="2.70.98.70">
    <property type="match status" value="1"/>
</dbReference>
<dbReference type="Gene3D" id="1.50.10.100">
    <property type="entry name" value="Chondroitin AC/alginate lyase"/>
    <property type="match status" value="1"/>
</dbReference>
<evidence type="ECO:0000259" key="7">
    <source>
        <dbReference type="Pfam" id="PF07940"/>
    </source>
</evidence>
<dbReference type="RefSeq" id="WP_308993336.1">
    <property type="nucleotide sequence ID" value="NZ_CP155618.1"/>
</dbReference>
<feature type="signal peptide" evidence="5">
    <location>
        <begin position="1"/>
        <end position="23"/>
    </location>
</feature>
<protein>
    <submittedName>
        <fullName evidence="8">Alginate lyase family protein</fullName>
    </submittedName>
</protein>
<dbReference type="Pfam" id="PF07940">
    <property type="entry name" value="Hepar_II_III_C"/>
    <property type="match status" value="1"/>
</dbReference>
<keyword evidence="3" id="KW-0574">Periplasm</keyword>
<feature type="domain" description="Heparinase II/III-like C-terminal" evidence="7">
    <location>
        <begin position="407"/>
        <end position="625"/>
    </location>
</feature>
<evidence type="ECO:0000313" key="9">
    <source>
        <dbReference type="Proteomes" id="UP001224325"/>
    </source>
</evidence>
<dbReference type="PANTHER" id="PTHR39210">
    <property type="entry name" value="HEPARIN-SULFATE LYASE"/>
    <property type="match status" value="1"/>
</dbReference>